<protein>
    <recommendedName>
        <fullName evidence="3">Ig-like domain-containing protein</fullName>
    </recommendedName>
</protein>
<gene>
    <name evidence="1" type="ORF">R7226_11210</name>
</gene>
<proteinExistence type="predicted"/>
<organism evidence="1 2">
    <name type="scientific">Conexibacter stalactiti</name>
    <dbReference type="NCBI Taxonomy" id="1940611"/>
    <lineage>
        <taxon>Bacteria</taxon>
        <taxon>Bacillati</taxon>
        <taxon>Actinomycetota</taxon>
        <taxon>Thermoleophilia</taxon>
        <taxon>Solirubrobacterales</taxon>
        <taxon>Conexibacteraceae</taxon>
        <taxon>Conexibacter</taxon>
    </lineage>
</organism>
<keyword evidence="2" id="KW-1185">Reference proteome</keyword>
<name>A0ABU4HNN6_9ACTN</name>
<sequence>MTRVSAGPVRWKDGRGRWRDFDFDLRSGDDGVGYAAQAGPAEVTLPSALGTGESATITTSHGSVQTWLEGADAPASARDTTATYQDALPDVTVKMRAVAEGLKEDLVLESVAAPTDFAYRVRLSSGLAARVNRAGTVEIVKAGRPVFTIPRPVVTDAGGYAAAPPRYRLERLAGDSYRLSYRVDERWLRERTRAWPVTVDPTVVPVIDVDPVRTCLVTSVATLVGDLAQEYDRLAPDCDNPNRPRHDIGGEIGTGWDYSETGVTIEFPWVYTGLLQMNELVDSAHLVLWKEAGGAGQTSGLRAIAGEDYDDPARTVIASEQAARTSVRFDVTDIVWQWRSFMLGTGGGFAQEPFYVTENAYASLLLESSRMTWEVSYSCMYEPIDCAHGWTGIASSTHPDLAKRPYLELTMPPQHPLLEVEPWTSWQHGRVSIVNTGEAPFDVDRVEILEGDLTWSEVSDPDACSGTELAPRDNACTLALDGSRGVVRLWEGGEARDVDVDLGSYPPTPLELPDPARGPFLHAERTSVNEPVMIIDSGAEPAAITNVELVYGNLQWAGSESDSCTGATVAVGAGCELRLDGGMGVVRFTLAGGHSQDMTIDLDGLVPEAPAPDAVNQWPDVWMYHPDGVDGEIDVAPRPTVATGIFTLVVAAEDPEEVHSVSATIDGNPLGTYTGTTWRGCNRPDRCLPDCESLLYADPTRTCIGWYWDTPHGWARFRFDSSRLADGVHTIRAEVTDRQFGTLLPEHTVRQEWKVVVDNHPPFVNVSNGLYDSRGQDRLKSGTVTVSADDAGSGVASIKLLETTGGGTTLLAQSDRGCGPVCVPTAMSADLTVDPIARGWADGPHSMRVEVRDGGGFMTRTDWSVEFYRAAWLYGGLDDQVDFDALKHDLRTRADYEALWAMLRTPDKARIFAESDEGLFRERSDAAVYVVRSSVRHWVTSPAVADEFDLDLSTVQVVPDGLLSMLPRGADLVSAGVPGAFDPAPSSDFIMSEQATKTAYFWMRGGRRVPFARADYLALGLTPPSASFAAVAPAAAPPVFEPPTSRATYTPNNRVFFETDPLGGPWLRGTATYSSIRGQSSLYWQSQFPDTMPLLRYTVGATPLRMDAYLFSVRTGRQLTYYRAHRIVPAWWELHSKIPRLRTGVGYQLQIDRRLSMRVGGASVTAVIQTNHRFVLALV</sequence>
<accession>A0ABU4HNN6</accession>
<reference evidence="1 2" key="2">
    <citation type="submission" date="2023-10" db="EMBL/GenBank/DDBJ databases">
        <authorList>
            <person name="Han X.F."/>
        </authorList>
    </citation>
    <scope>NUCLEOTIDE SEQUENCE [LARGE SCALE GENOMIC DNA]</scope>
    <source>
        <strain evidence="1 2">KCTC 39840</strain>
    </source>
</reference>
<dbReference type="EMBL" id="JAWSTH010000024">
    <property type="protein sequence ID" value="MDW5594911.1"/>
    <property type="molecule type" value="Genomic_DNA"/>
</dbReference>
<dbReference type="RefSeq" id="WP_318597244.1">
    <property type="nucleotide sequence ID" value="NZ_JAWSTH010000024.1"/>
</dbReference>
<reference evidence="2" key="1">
    <citation type="submission" date="2023-07" db="EMBL/GenBank/DDBJ databases">
        <title>Conexibacter stalactiti sp. nov., isolated from stalactites in a lava cave and emended description of the genus Conexibacter.</title>
        <authorList>
            <person name="Lee S.D."/>
        </authorList>
    </citation>
    <scope>NUCLEOTIDE SEQUENCE [LARGE SCALE GENOMIC DNA]</scope>
    <source>
        <strain evidence="2">KCTC 39840</strain>
    </source>
</reference>
<evidence type="ECO:0000313" key="1">
    <source>
        <dbReference type="EMBL" id="MDW5594911.1"/>
    </source>
</evidence>
<evidence type="ECO:0008006" key="3">
    <source>
        <dbReference type="Google" id="ProtNLM"/>
    </source>
</evidence>
<evidence type="ECO:0000313" key="2">
    <source>
        <dbReference type="Proteomes" id="UP001284601"/>
    </source>
</evidence>
<dbReference type="Proteomes" id="UP001284601">
    <property type="component" value="Unassembled WGS sequence"/>
</dbReference>
<comment type="caution">
    <text evidence="1">The sequence shown here is derived from an EMBL/GenBank/DDBJ whole genome shotgun (WGS) entry which is preliminary data.</text>
</comment>